<feature type="domain" description="Amidohydrolase-related" evidence="2">
    <location>
        <begin position="93"/>
        <end position="378"/>
    </location>
</feature>
<evidence type="ECO:0000259" key="2">
    <source>
        <dbReference type="Pfam" id="PF04909"/>
    </source>
</evidence>
<dbReference type="GO" id="GO:0016787">
    <property type="term" value="F:hydrolase activity"/>
    <property type="evidence" value="ECO:0007669"/>
    <property type="project" value="UniProtKB-KW"/>
</dbReference>
<dbReference type="GO" id="GO:0005737">
    <property type="term" value="C:cytoplasm"/>
    <property type="evidence" value="ECO:0007669"/>
    <property type="project" value="TreeGrafter"/>
</dbReference>
<dbReference type="InterPro" id="IPR032466">
    <property type="entry name" value="Metal_Hydrolase"/>
</dbReference>
<reference evidence="3 4" key="1">
    <citation type="submission" date="2016-11" db="EMBL/GenBank/DDBJ databases">
        <authorList>
            <person name="Jaros S."/>
            <person name="Januszkiewicz K."/>
            <person name="Wedrychowicz H."/>
        </authorList>
    </citation>
    <scope>NUCLEOTIDE SEQUENCE [LARGE SCALE GENOMIC DNA]</scope>
    <source>
        <strain evidence="3 4">CGMCC 1.6102</strain>
    </source>
</reference>
<dbReference type="SUPFAM" id="SSF51556">
    <property type="entry name" value="Metallo-dependent hydrolases"/>
    <property type="match status" value="1"/>
</dbReference>
<dbReference type="AlphaFoldDB" id="A0A1M7L8R0"/>
<keyword evidence="3" id="KW-0378">Hydrolase</keyword>
<dbReference type="Gene3D" id="3.20.20.140">
    <property type="entry name" value="Metal-dependent hydrolases"/>
    <property type="match status" value="1"/>
</dbReference>
<organism evidence="3 4">
    <name type="scientific">Cyclobacterium lianum</name>
    <dbReference type="NCBI Taxonomy" id="388280"/>
    <lineage>
        <taxon>Bacteria</taxon>
        <taxon>Pseudomonadati</taxon>
        <taxon>Bacteroidota</taxon>
        <taxon>Cytophagia</taxon>
        <taxon>Cytophagales</taxon>
        <taxon>Cyclobacteriaceae</taxon>
        <taxon>Cyclobacterium</taxon>
    </lineage>
</organism>
<evidence type="ECO:0000313" key="4">
    <source>
        <dbReference type="Proteomes" id="UP000184513"/>
    </source>
</evidence>
<protein>
    <submittedName>
        <fullName evidence="3">Predicted metal-dependent hydrolase, TIM-barrel fold</fullName>
    </submittedName>
</protein>
<dbReference type="GO" id="GO:0019748">
    <property type="term" value="P:secondary metabolic process"/>
    <property type="evidence" value="ECO:0007669"/>
    <property type="project" value="TreeGrafter"/>
</dbReference>
<proteinExistence type="predicted"/>
<dbReference type="PROSITE" id="PS51257">
    <property type="entry name" value="PROKAR_LIPOPROTEIN"/>
    <property type="match status" value="1"/>
</dbReference>
<dbReference type="GO" id="GO:0016831">
    <property type="term" value="F:carboxy-lyase activity"/>
    <property type="evidence" value="ECO:0007669"/>
    <property type="project" value="InterPro"/>
</dbReference>
<dbReference type="Pfam" id="PF04909">
    <property type="entry name" value="Amidohydro_2"/>
    <property type="match status" value="1"/>
</dbReference>
<accession>A0A1M7L8R0</accession>
<dbReference type="RefSeq" id="WP_073093579.1">
    <property type="nucleotide sequence ID" value="NZ_FRCY01000003.1"/>
</dbReference>
<dbReference type="EMBL" id="FRCY01000003">
    <property type="protein sequence ID" value="SHM74142.1"/>
    <property type="molecule type" value="Genomic_DNA"/>
</dbReference>
<dbReference type="InterPro" id="IPR006680">
    <property type="entry name" value="Amidohydro-rel"/>
</dbReference>
<dbReference type="PANTHER" id="PTHR21240:SF28">
    <property type="entry name" value="ISO-OROTATE DECARBOXYLASE (EUROFUNG)"/>
    <property type="match status" value="1"/>
</dbReference>
<evidence type="ECO:0000313" key="3">
    <source>
        <dbReference type="EMBL" id="SHM74142.1"/>
    </source>
</evidence>
<dbReference type="PANTHER" id="PTHR21240">
    <property type="entry name" value="2-AMINO-3-CARBOXYLMUCONATE-6-SEMIALDEHYDE DECARBOXYLASE"/>
    <property type="match status" value="1"/>
</dbReference>
<keyword evidence="4" id="KW-1185">Reference proteome</keyword>
<dbReference type="InterPro" id="IPR032465">
    <property type="entry name" value="ACMSD"/>
</dbReference>
<name>A0A1M7L8R0_9BACT</name>
<dbReference type="STRING" id="388280.SAMN04488057_103159"/>
<sequence>MRLLLDTKLNFNCFAILMMGCVAFSSCDKTDKTAPAKEKPETSVNTLLLKDYKPESMYNSHGPSVEKAAYPIIDMHAHPYAKSEQQLDEWIQTMDKIGIDKTVILTYATGDTFDSLVQAYGKYEDRFILFCGFDYTGYDKADFGPAAVKELERCFAAGAKGVGELGDKGKGLFYSRPTKAFGMHIDDPRMKPLIRKCGELGMPISIHVAEPIWMYRPMDASNDGLMNAFKWRLDDQEGIVDHGGMINILENAVEENPETTFIACHYANSSYDLSILGRLFERYPNLYADNSARYAETASIPRTVSKFYTRYADRLVYGTDMGTSEDMYKTTLRILETADEHFYDRNISSYHWAMHGFDLSAEVLEKVYRENAVKILKLQP</sequence>
<keyword evidence="1" id="KW-0456">Lyase</keyword>
<evidence type="ECO:0000256" key="1">
    <source>
        <dbReference type="ARBA" id="ARBA00023239"/>
    </source>
</evidence>
<gene>
    <name evidence="3" type="ORF">SAMN04488057_103159</name>
</gene>
<dbReference type="Proteomes" id="UP000184513">
    <property type="component" value="Unassembled WGS sequence"/>
</dbReference>